<reference evidence="2 3" key="1">
    <citation type="submission" date="2024-08" db="EMBL/GenBank/DDBJ databases">
        <title>Insights into the chromosomal genome structure of Flemingia macrophylla.</title>
        <authorList>
            <person name="Ding Y."/>
            <person name="Zhao Y."/>
            <person name="Bi W."/>
            <person name="Wu M."/>
            <person name="Zhao G."/>
            <person name="Gong Y."/>
            <person name="Li W."/>
            <person name="Zhang P."/>
        </authorList>
    </citation>
    <scope>NUCLEOTIDE SEQUENCE [LARGE SCALE GENOMIC DNA]</scope>
    <source>
        <strain evidence="2">DYQJB</strain>
        <tissue evidence="2">Leaf</tissue>
    </source>
</reference>
<sequence length="53" mass="6268">MYQRVADKDISLRAHLNNSPMNLNTLRKRHKLRAGTQQKQGKDIQLEQTEYTE</sequence>
<dbReference type="EMBL" id="JBGMDY010000001">
    <property type="protein sequence ID" value="KAL2349468.1"/>
    <property type="molecule type" value="Genomic_DNA"/>
</dbReference>
<keyword evidence="3" id="KW-1185">Reference proteome</keyword>
<feature type="region of interest" description="Disordered" evidence="1">
    <location>
        <begin position="32"/>
        <end position="53"/>
    </location>
</feature>
<dbReference type="Proteomes" id="UP001603857">
    <property type="component" value="Unassembled WGS sequence"/>
</dbReference>
<gene>
    <name evidence="2" type="ORF">Fmac_003468</name>
</gene>
<organism evidence="2 3">
    <name type="scientific">Flemingia macrophylla</name>
    <dbReference type="NCBI Taxonomy" id="520843"/>
    <lineage>
        <taxon>Eukaryota</taxon>
        <taxon>Viridiplantae</taxon>
        <taxon>Streptophyta</taxon>
        <taxon>Embryophyta</taxon>
        <taxon>Tracheophyta</taxon>
        <taxon>Spermatophyta</taxon>
        <taxon>Magnoliopsida</taxon>
        <taxon>eudicotyledons</taxon>
        <taxon>Gunneridae</taxon>
        <taxon>Pentapetalae</taxon>
        <taxon>rosids</taxon>
        <taxon>fabids</taxon>
        <taxon>Fabales</taxon>
        <taxon>Fabaceae</taxon>
        <taxon>Papilionoideae</taxon>
        <taxon>50 kb inversion clade</taxon>
        <taxon>NPAAA clade</taxon>
        <taxon>indigoferoid/millettioid clade</taxon>
        <taxon>Phaseoleae</taxon>
        <taxon>Flemingia</taxon>
    </lineage>
</organism>
<evidence type="ECO:0000313" key="3">
    <source>
        <dbReference type="Proteomes" id="UP001603857"/>
    </source>
</evidence>
<proteinExistence type="predicted"/>
<name>A0ABD1NMU8_9FABA</name>
<evidence type="ECO:0000256" key="1">
    <source>
        <dbReference type="SAM" id="MobiDB-lite"/>
    </source>
</evidence>
<evidence type="ECO:0000313" key="2">
    <source>
        <dbReference type="EMBL" id="KAL2349468.1"/>
    </source>
</evidence>
<accession>A0ABD1NMU8</accession>
<protein>
    <submittedName>
        <fullName evidence="2">Uncharacterized protein</fullName>
    </submittedName>
</protein>
<comment type="caution">
    <text evidence="2">The sequence shown here is derived from an EMBL/GenBank/DDBJ whole genome shotgun (WGS) entry which is preliminary data.</text>
</comment>
<dbReference type="AlphaFoldDB" id="A0ABD1NMU8"/>